<dbReference type="AlphaFoldDB" id="A0A921IQ50"/>
<keyword evidence="2" id="KW-0808">Transferase</keyword>
<comment type="caution">
    <text evidence="5">The sequence shown here is derived from an EMBL/GenBank/DDBJ whole genome shotgun (WGS) entry which is preliminary data.</text>
</comment>
<dbReference type="CDD" id="cd03794">
    <property type="entry name" value="GT4_WbuB-like"/>
    <property type="match status" value="1"/>
</dbReference>
<name>A0A921IQ50_9ACTN</name>
<dbReference type="EMBL" id="DYVF01000007">
    <property type="protein sequence ID" value="HJG29925.1"/>
    <property type="molecule type" value="Genomic_DNA"/>
</dbReference>
<protein>
    <submittedName>
        <fullName evidence="5">Glycosyltransferase family 4 protein</fullName>
    </submittedName>
</protein>
<evidence type="ECO:0000313" key="6">
    <source>
        <dbReference type="Proteomes" id="UP000746751"/>
    </source>
</evidence>
<dbReference type="Pfam" id="PF13579">
    <property type="entry name" value="Glyco_trans_4_4"/>
    <property type="match status" value="1"/>
</dbReference>
<dbReference type="InterPro" id="IPR001296">
    <property type="entry name" value="Glyco_trans_1"/>
</dbReference>
<dbReference type="PANTHER" id="PTHR12526">
    <property type="entry name" value="GLYCOSYLTRANSFERASE"/>
    <property type="match status" value="1"/>
</dbReference>
<dbReference type="Pfam" id="PF00534">
    <property type="entry name" value="Glycos_transf_1"/>
    <property type="match status" value="1"/>
</dbReference>
<dbReference type="Gene3D" id="3.40.50.2000">
    <property type="entry name" value="Glycogen Phosphorylase B"/>
    <property type="match status" value="2"/>
</dbReference>
<proteinExistence type="predicted"/>
<dbReference type="PANTHER" id="PTHR12526:SF630">
    <property type="entry name" value="GLYCOSYLTRANSFERASE"/>
    <property type="match status" value="1"/>
</dbReference>
<feature type="domain" description="Glycosyltransferase subfamily 4-like N-terminal" evidence="4">
    <location>
        <begin position="17"/>
        <end position="196"/>
    </location>
</feature>
<feature type="domain" description="Glycosyl transferase family 1" evidence="3">
    <location>
        <begin position="213"/>
        <end position="375"/>
    </location>
</feature>
<gene>
    <name evidence="5" type="ORF">K8U80_00850</name>
</gene>
<evidence type="ECO:0000259" key="3">
    <source>
        <dbReference type="Pfam" id="PF00534"/>
    </source>
</evidence>
<sequence length="402" mass="44668">MRVLFVCQHYWPEQFQTTDVCEELVRRGHEVTALVGIPNYPSGVVPDEYLDGRNREQERNGVRIVRAEEVPRKPGVIGLARNYWSYMRGADRRLSDLEGGYDVIFAYQISPVLMAEPAMRAKSLFDSPVLLYCADIWPDAVRAMLPERLGFMMPAIRSISTRIYRGADTVATNSRAYIDCFEEVHGIERSRCSYVPQYADDTYLDMDLSSDPSGKARFMVMGNIGKLQYLRVLMEAVDRLKGRGDFELHIVGTGSAIGELESFVAGHGLQDAVVFHGRHPVEEMPSFYRMADACVLTLHVPGAPWISSTLPSRLQGYMAAGKPVLAAVDGSAAEVIAESGCGAAVPATDSEGLAALMTDFIDNRGRYAGCGERGRAYFRENFMRSRYMDEIENLLAETAKGI</sequence>
<dbReference type="SUPFAM" id="SSF53756">
    <property type="entry name" value="UDP-Glycosyltransferase/glycogen phosphorylase"/>
    <property type="match status" value="1"/>
</dbReference>
<accession>A0A921IQ50</accession>
<evidence type="ECO:0000256" key="1">
    <source>
        <dbReference type="ARBA" id="ARBA00022676"/>
    </source>
</evidence>
<evidence type="ECO:0000259" key="4">
    <source>
        <dbReference type="Pfam" id="PF13579"/>
    </source>
</evidence>
<organism evidence="5 6">
    <name type="scientific">Collinsella ihumii</name>
    <dbReference type="NCBI Taxonomy" id="1720204"/>
    <lineage>
        <taxon>Bacteria</taxon>
        <taxon>Bacillati</taxon>
        <taxon>Actinomycetota</taxon>
        <taxon>Coriobacteriia</taxon>
        <taxon>Coriobacteriales</taxon>
        <taxon>Coriobacteriaceae</taxon>
        <taxon>Collinsella</taxon>
    </lineage>
</organism>
<dbReference type="GO" id="GO:0016757">
    <property type="term" value="F:glycosyltransferase activity"/>
    <property type="evidence" value="ECO:0007669"/>
    <property type="project" value="UniProtKB-KW"/>
</dbReference>
<reference evidence="5" key="1">
    <citation type="journal article" date="2021" name="PeerJ">
        <title>Extensive microbial diversity within the chicken gut microbiome revealed by metagenomics and culture.</title>
        <authorList>
            <person name="Gilroy R."/>
            <person name="Ravi A."/>
            <person name="Getino M."/>
            <person name="Pursley I."/>
            <person name="Horton D.L."/>
            <person name="Alikhan N.F."/>
            <person name="Baker D."/>
            <person name="Gharbi K."/>
            <person name="Hall N."/>
            <person name="Watson M."/>
            <person name="Adriaenssens E.M."/>
            <person name="Foster-Nyarko E."/>
            <person name="Jarju S."/>
            <person name="Secka A."/>
            <person name="Antonio M."/>
            <person name="Oren A."/>
            <person name="Chaudhuri R.R."/>
            <person name="La Ragione R."/>
            <person name="Hildebrand F."/>
            <person name="Pallen M.J."/>
        </authorList>
    </citation>
    <scope>NUCLEOTIDE SEQUENCE</scope>
    <source>
        <strain evidence="5">ChiGjej2B2-7701</strain>
    </source>
</reference>
<dbReference type="InterPro" id="IPR028098">
    <property type="entry name" value="Glyco_trans_4-like_N"/>
</dbReference>
<evidence type="ECO:0000256" key="2">
    <source>
        <dbReference type="ARBA" id="ARBA00022679"/>
    </source>
</evidence>
<evidence type="ECO:0000313" key="5">
    <source>
        <dbReference type="EMBL" id="HJG29925.1"/>
    </source>
</evidence>
<dbReference type="Proteomes" id="UP000746751">
    <property type="component" value="Unassembled WGS sequence"/>
</dbReference>
<reference evidence="5" key="2">
    <citation type="submission" date="2021-09" db="EMBL/GenBank/DDBJ databases">
        <authorList>
            <person name="Gilroy R."/>
        </authorList>
    </citation>
    <scope>NUCLEOTIDE SEQUENCE</scope>
    <source>
        <strain evidence="5">ChiGjej2B2-7701</strain>
    </source>
</reference>
<keyword evidence="1" id="KW-0328">Glycosyltransferase</keyword>